<sequence length="95" mass="10104">MTVKLGYCLLQSNCLGQPHSAGDGSATRHSSAGTKLLEPPSAGRLRLFQCSILSQNDVLSGAFSLAGRGKSRVDSGRVNKEVEEPQGCFYLPITH</sequence>
<organism evidence="1 2">
    <name type="scientific">Araneus ventricosus</name>
    <name type="common">Orbweaver spider</name>
    <name type="synonym">Epeira ventricosa</name>
    <dbReference type="NCBI Taxonomy" id="182803"/>
    <lineage>
        <taxon>Eukaryota</taxon>
        <taxon>Metazoa</taxon>
        <taxon>Ecdysozoa</taxon>
        <taxon>Arthropoda</taxon>
        <taxon>Chelicerata</taxon>
        <taxon>Arachnida</taxon>
        <taxon>Araneae</taxon>
        <taxon>Araneomorphae</taxon>
        <taxon>Entelegynae</taxon>
        <taxon>Araneoidea</taxon>
        <taxon>Araneidae</taxon>
        <taxon>Araneus</taxon>
    </lineage>
</organism>
<accession>A0A4Y2IC99</accession>
<keyword evidence="2" id="KW-1185">Reference proteome</keyword>
<evidence type="ECO:0000313" key="1">
    <source>
        <dbReference type="EMBL" id="GBM75293.1"/>
    </source>
</evidence>
<dbReference type="AlphaFoldDB" id="A0A4Y2IC99"/>
<gene>
    <name evidence="1" type="ORF">AVEN_45326_1</name>
</gene>
<comment type="caution">
    <text evidence="1">The sequence shown here is derived from an EMBL/GenBank/DDBJ whole genome shotgun (WGS) entry which is preliminary data.</text>
</comment>
<name>A0A4Y2IC99_ARAVE</name>
<dbReference type="EMBL" id="BGPR01002548">
    <property type="protein sequence ID" value="GBM75293.1"/>
    <property type="molecule type" value="Genomic_DNA"/>
</dbReference>
<proteinExistence type="predicted"/>
<dbReference type="Proteomes" id="UP000499080">
    <property type="component" value="Unassembled WGS sequence"/>
</dbReference>
<reference evidence="1 2" key="1">
    <citation type="journal article" date="2019" name="Sci. Rep.">
        <title>Orb-weaving spider Araneus ventricosus genome elucidates the spidroin gene catalogue.</title>
        <authorList>
            <person name="Kono N."/>
            <person name="Nakamura H."/>
            <person name="Ohtoshi R."/>
            <person name="Moran D.A.P."/>
            <person name="Shinohara A."/>
            <person name="Yoshida Y."/>
            <person name="Fujiwara M."/>
            <person name="Mori M."/>
            <person name="Tomita M."/>
            <person name="Arakawa K."/>
        </authorList>
    </citation>
    <scope>NUCLEOTIDE SEQUENCE [LARGE SCALE GENOMIC DNA]</scope>
</reference>
<protein>
    <submittedName>
        <fullName evidence="1">Uncharacterized protein</fullName>
    </submittedName>
</protein>
<evidence type="ECO:0000313" key="2">
    <source>
        <dbReference type="Proteomes" id="UP000499080"/>
    </source>
</evidence>